<dbReference type="InterPro" id="IPR005467">
    <property type="entry name" value="His_kinase_dom"/>
</dbReference>
<dbReference type="SMART" id="SM00387">
    <property type="entry name" value="HATPase_c"/>
    <property type="match status" value="1"/>
</dbReference>
<dbReference type="CDD" id="cd16922">
    <property type="entry name" value="HATPase_EvgS-ArcB-TorS-like"/>
    <property type="match status" value="1"/>
</dbReference>
<dbReference type="SMART" id="SM00388">
    <property type="entry name" value="HisKA"/>
    <property type="match status" value="1"/>
</dbReference>
<dbReference type="GO" id="GO:0000155">
    <property type="term" value="F:phosphorelay sensor kinase activity"/>
    <property type="evidence" value="ECO:0007669"/>
    <property type="project" value="InterPro"/>
</dbReference>
<evidence type="ECO:0000259" key="12">
    <source>
        <dbReference type="PROSITE" id="PS50110"/>
    </source>
</evidence>
<dbReference type="SUPFAM" id="SSF55874">
    <property type="entry name" value="ATPase domain of HSP90 chaperone/DNA topoisomerase II/histidine kinase"/>
    <property type="match status" value="1"/>
</dbReference>
<keyword evidence="7" id="KW-0067">ATP-binding</keyword>
<dbReference type="InterPro" id="IPR036097">
    <property type="entry name" value="HisK_dim/P_sf"/>
</dbReference>
<sequence length="1049" mass="120666">MQLYNRIRLISTLPLLLLFFIAGYFIYSSYTNIEKSNFLAENISKNRELHKLISGLSKERGLSSIAIAINQRDYPPLEKEINSNDLIINNIKNALSKQELNKLSSNLSNIRKALKENKIGFRETFHDQYTDIILAPLEKKLNIYNVSLNADIEALESSLVELNSDIKNNSLQRDYLVYFIAGKKPLKTLELSFLNKIRNHLNSFQKEQIKDNLLKEDLEIYLNRPNIKKILKKLENSYLKIQKSLINARFTISPTEWFKQNNQKLDYLYTLQNKIETTIQKKIEEYKKLQYIILAIATFIIFLTLILAVIGIITRKELSSNMKDLEEILNNAVQEADAHFEQSNISAIKDINLHSSKGMKKAYEFIELLIENAKADKMEALEANESKSLFLANMSHEIRTPLNGIVGFTELLKSTELNNEQKEFTNIIEKSSENLLAIINNILDLSKIESNKTELDMIIFDPIVEFENAIETYGVRASEKNIELNFFLDPAINKKVLGDSVKIKEVIINLLSNAIKFTDFGGKISVEIKQVSSMDNKTEIAFSVQDNGVGMTKEQQLNVFNAFTQADVSITRKYGGTGLGLTISTKFLELMGSKLELESQKEKGSRFFFNIIFEEVLESTELGRVPEFEDIQICKFNYDIPIQQDIYLSKYLDYYNIKSSSFSTPSHLKKCNESEGIKSIWLDIDDCSDDIIKTIRKLKLNKLILLSSFSNRDKIESLDMNIAQVLYKPITPTKIVQGLQAISPKDKTDKDRVNAQTQEFPFQDIQFEGKILVAEDNFINQKLIKQVLLRYGVSVELANNGLEAFEKRKDKQYDLIFMDIQMPVMDGVEASHEIVNYEIEEKLTHTPIVALTANALNGDRERFISEGLDEYIAKPIETNELLFILKKFLQPKVKIEEIINSNQTEEPKKSLNLNNGTISLLEESDTITNIIEEEEIKDKTILIAKKNPLEAQILSKVINNMGYSIKIVEKIDQLEYLIQDEKYDMLFIDENLKEFNKNILQKQHSSMNVIILSNNKVENQHYNRKLIKEVLSGIITRGKIEQIIQKYKR</sequence>
<dbReference type="Pfam" id="PF00072">
    <property type="entry name" value="Response_reg"/>
    <property type="match status" value="1"/>
</dbReference>
<evidence type="ECO:0000313" key="13">
    <source>
        <dbReference type="EMBL" id="SFV53228.1"/>
    </source>
</evidence>
<dbReference type="Pfam" id="PF08376">
    <property type="entry name" value="NIT"/>
    <property type="match status" value="1"/>
</dbReference>
<dbReference type="FunFam" id="3.30.565.10:FF:000010">
    <property type="entry name" value="Sensor histidine kinase RcsC"/>
    <property type="match status" value="1"/>
</dbReference>
<evidence type="ECO:0000256" key="7">
    <source>
        <dbReference type="ARBA" id="ARBA00022840"/>
    </source>
</evidence>
<feature type="domain" description="Histidine kinase" evidence="11">
    <location>
        <begin position="393"/>
        <end position="615"/>
    </location>
</feature>
<evidence type="ECO:0000256" key="5">
    <source>
        <dbReference type="ARBA" id="ARBA00022741"/>
    </source>
</evidence>
<dbReference type="GO" id="GO:0005524">
    <property type="term" value="F:ATP binding"/>
    <property type="evidence" value="ECO:0007669"/>
    <property type="project" value="UniProtKB-KW"/>
</dbReference>
<dbReference type="CDD" id="cd00082">
    <property type="entry name" value="HisKA"/>
    <property type="match status" value="1"/>
</dbReference>
<dbReference type="PROSITE" id="PS50109">
    <property type="entry name" value="HIS_KIN"/>
    <property type="match status" value="1"/>
</dbReference>
<dbReference type="InterPro" id="IPR003661">
    <property type="entry name" value="HisK_dim/P_dom"/>
</dbReference>
<dbReference type="PANTHER" id="PTHR45339:SF1">
    <property type="entry name" value="HYBRID SIGNAL TRANSDUCTION HISTIDINE KINASE J"/>
    <property type="match status" value="1"/>
</dbReference>
<dbReference type="Gene3D" id="3.40.50.2300">
    <property type="match status" value="1"/>
</dbReference>
<dbReference type="PRINTS" id="PR00344">
    <property type="entry name" value="BCTRLSENSOR"/>
</dbReference>
<dbReference type="SMART" id="SM00448">
    <property type="entry name" value="REC"/>
    <property type="match status" value="1"/>
</dbReference>
<dbReference type="EMBL" id="FPHN01000020">
    <property type="protein sequence ID" value="SFV53228.1"/>
    <property type="molecule type" value="Genomic_DNA"/>
</dbReference>
<accession>A0A1W1BIA1</accession>
<comment type="catalytic activity">
    <reaction evidence="1">
        <text>ATP + protein L-histidine = ADP + protein N-phospho-L-histidine.</text>
        <dbReference type="EC" id="2.7.13.3"/>
    </reaction>
</comment>
<protein>
    <recommendedName>
        <fullName evidence="2">histidine kinase</fullName>
        <ecNumber evidence="2">2.7.13.3</ecNumber>
    </recommendedName>
</protein>
<dbReference type="Pfam" id="PF02518">
    <property type="entry name" value="HATPase_c"/>
    <property type="match status" value="1"/>
</dbReference>
<dbReference type="EC" id="2.7.13.3" evidence="2"/>
<keyword evidence="8" id="KW-0902">Two-component regulatory system</keyword>
<feature type="domain" description="Response regulatory" evidence="12">
    <location>
        <begin position="770"/>
        <end position="889"/>
    </location>
</feature>
<feature type="transmembrane region" description="Helical" evidence="10">
    <location>
        <begin position="291"/>
        <end position="313"/>
    </location>
</feature>
<organism evidence="13">
    <name type="scientific">hydrothermal vent metagenome</name>
    <dbReference type="NCBI Taxonomy" id="652676"/>
    <lineage>
        <taxon>unclassified sequences</taxon>
        <taxon>metagenomes</taxon>
        <taxon>ecological metagenomes</taxon>
    </lineage>
</organism>
<dbReference type="AlphaFoldDB" id="A0A1W1BIA1"/>
<dbReference type="InterPro" id="IPR003594">
    <property type="entry name" value="HATPase_dom"/>
</dbReference>
<name>A0A1W1BIA1_9ZZZZ</name>
<reference evidence="13" key="1">
    <citation type="submission" date="2016-10" db="EMBL/GenBank/DDBJ databases">
        <authorList>
            <person name="de Groot N.N."/>
        </authorList>
    </citation>
    <scope>NUCLEOTIDE SEQUENCE</scope>
</reference>
<keyword evidence="10" id="KW-0812">Transmembrane</keyword>
<evidence type="ECO:0000256" key="1">
    <source>
        <dbReference type="ARBA" id="ARBA00000085"/>
    </source>
</evidence>
<dbReference type="InterPro" id="IPR036890">
    <property type="entry name" value="HATPase_C_sf"/>
</dbReference>
<gene>
    <name evidence="13" type="ORF">MNB_SV-14-224</name>
</gene>
<evidence type="ECO:0000256" key="6">
    <source>
        <dbReference type="ARBA" id="ARBA00022777"/>
    </source>
</evidence>
<dbReference type="Gene3D" id="3.30.565.10">
    <property type="entry name" value="Histidine kinase-like ATPase, C-terminal domain"/>
    <property type="match status" value="1"/>
</dbReference>
<keyword evidence="10" id="KW-0472">Membrane</keyword>
<evidence type="ECO:0000256" key="8">
    <source>
        <dbReference type="ARBA" id="ARBA00023012"/>
    </source>
</evidence>
<proteinExistence type="predicted"/>
<evidence type="ECO:0000256" key="4">
    <source>
        <dbReference type="ARBA" id="ARBA00022679"/>
    </source>
</evidence>
<keyword evidence="10" id="KW-1133">Transmembrane helix</keyword>
<keyword evidence="4" id="KW-0808">Transferase</keyword>
<dbReference type="InterPro" id="IPR001789">
    <property type="entry name" value="Sig_transdc_resp-reg_receiver"/>
</dbReference>
<feature type="coiled-coil region" evidence="9">
    <location>
        <begin position="145"/>
        <end position="172"/>
    </location>
</feature>
<dbReference type="CDD" id="cd17546">
    <property type="entry name" value="REC_hyHK_CKI1_RcsC-like"/>
    <property type="match status" value="1"/>
</dbReference>
<keyword evidence="3" id="KW-0597">Phosphoprotein</keyword>
<feature type="coiled-coil region" evidence="9">
    <location>
        <begin position="315"/>
        <end position="342"/>
    </location>
</feature>
<dbReference type="InterPro" id="IPR004358">
    <property type="entry name" value="Sig_transdc_His_kin-like_C"/>
</dbReference>
<keyword evidence="5" id="KW-0547">Nucleotide-binding</keyword>
<feature type="transmembrane region" description="Helical" evidence="10">
    <location>
        <begin position="6"/>
        <end position="27"/>
    </location>
</feature>
<evidence type="ECO:0000259" key="11">
    <source>
        <dbReference type="PROSITE" id="PS50109"/>
    </source>
</evidence>
<evidence type="ECO:0000256" key="10">
    <source>
        <dbReference type="SAM" id="Phobius"/>
    </source>
</evidence>
<dbReference type="PROSITE" id="PS50110">
    <property type="entry name" value="RESPONSE_REGULATORY"/>
    <property type="match status" value="1"/>
</dbReference>
<dbReference type="FunFam" id="1.10.287.130:FF:000002">
    <property type="entry name" value="Two-component osmosensing histidine kinase"/>
    <property type="match status" value="1"/>
</dbReference>
<evidence type="ECO:0000256" key="3">
    <source>
        <dbReference type="ARBA" id="ARBA00022553"/>
    </source>
</evidence>
<keyword evidence="6 13" id="KW-0418">Kinase</keyword>
<keyword evidence="9" id="KW-0175">Coiled coil</keyword>
<dbReference type="PANTHER" id="PTHR45339">
    <property type="entry name" value="HYBRID SIGNAL TRANSDUCTION HISTIDINE KINASE J"/>
    <property type="match status" value="1"/>
</dbReference>
<dbReference type="Gene3D" id="1.10.287.130">
    <property type="match status" value="1"/>
</dbReference>
<dbReference type="InterPro" id="IPR013587">
    <property type="entry name" value="Nitrate/nitrite_sensing"/>
</dbReference>
<dbReference type="SUPFAM" id="SSF47384">
    <property type="entry name" value="Homodimeric domain of signal transducing histidine kinase"/>
    <property type="match status" value="1"/>
</dbReference>
<evidence type="ECO:0000256" key="2">
    <source>
        <dbReference type="ARBA" id="ARBA00012438"/>
    </source>
</evidence>
<evidence type="ECO:0000256" key="9">
    <source>
        <dbReference type="SAM" id="Coils"/>
    </source>
</evidence>
<dbReference type="Pfam" id="PF00512">
    <property type="entry name" value="HisKA"/>
    <property type="match status" value="1"/>
</dbReference>
<dbReference type="SUPFAM" id="SSF52172">
    <property type="entry name" value="CheY-like"/>
    <property type="match status" value="1"/>
</dbReference>
<dbReference type="InterPro" id="IPR011006">
    <property type="entry name" value="CheY-like_superfamily"/>
</dbReference>